<dbReference type="InterPro" id="IPR000679">
    <property type="entry name" value="Znf_GATA"/>
</dbReference>
<dbReference type="PANTHER" id="PTHR47172:SF24">
    <property type="entry name" value="GATA ZINC FINGER DOMAIN-CONTAINING PROTEIN 14-RELATED"/>
    <property type="match status" value="1"/>
</dbReference>
<dbReference type="GO" id="GO:0006355">
    <property type="term" value="P:regulation of DNA-templated transcription"/>
    <property type="evidence" value="ECO:0007669"/>
    <property type="project" value="InterPro"/>
</dbReference>
<keyword evidence="1" id="KW-0479">Metal-binding</keyword>
<dbReference type="CDD" id="cd00202">
    <property type="entry name" value="ZnF_GATA"/>
    <property type="match status" value="1"/>
</dbReference>
<feature type="compositionally biased region" description="Low complexity" evidence="7">
    <location>
        <begin position="18"/>
        <end position="66"/>
    </location>
</feature>
<dbReference type="Gene3D" id="3.30.50.10">
    <property type="entry name" value="Erythroid Transcription Factor GATA-1, subunit A"/>
    <property type="match status" value="2"/>
</dbReference>
<evidence type="ECO:0000313" key="10">
    <source>
        <dbReference type="Proteomes" id="UP000193560"/>
    </source>
</evidence>
<dbReference type="SMART" id="SM00401">
    <property type="entry name" value="ZnF_GATA"/>
    <property type="match status" value="2"/>
</dbReference>
<evidence type="ECO:0000256" key="6">
    <source>
        <dbReference type="PROSITE-ProRule" id="PRU00094"/>
    </source>
</evidence>
<organism evidence="9 10">
    <name type="scientific">Absidia repens</name>
    <dbReference type="NCBI Taxonomy" id="90262"/>
    <lineage>
        <taxon>Eukaryota</taxon>
        <taxon>Fungi</taxon>
        <taxon>Fungi incertae sedis</taxon>
        <taxon>Mucoromycota</taxon>
        <taxon>Mucoromycotina</taxon>
        <taxon>Mucoromycetes</taxon>
        <taxon>Mucorales</taxon>
        <taxon>Cunninghamellaceae</taxon>
        <taxon>Absidia</taxon>
    </lineage>
</organism>
<keyword evidence="2 6" id="KW-0863">Zinc-finger</keyword>
<keyword evidence="4" id="KW-0805">Transcription regulation</keyword>
<gene>
    <name evidence="9" type="ORF">BCR42DRAFT_400888</name>
</gene>
<evidence type="ECO:0000256" key="7">
    <source>
        <dbReference type="SAM" id="MobiDB-lite"/>
    </source>
</evidence>
<evidence type="ECO:0000259" key="8">
    <source>
        <dbReference type="PROSITE" id="PS50114"/>
    </source>
</evidence>
<sequence>MVKTGNHSKADDIFGKEQPFSQLLQHSLPSPSSSDGQDFSNFPSPISSSDSCVEQQQQHYHNQQNQPSASSTQPLHFDLHALQGLPMSILQALYSGQPTTNGTNGSVPGFTAENFDQFVQFDGEGYPQQQQQQQQQQQDSVTVAPAFTTKISTLSNATSTATTATSSVQQRTREISCSNCHVTSTPLWRRTPDRTRFLCNACGLYYKQYGNHRPLHVRQKQSPQKQKPASTPATARSSSSPRPQGSDNGNLAIHSATSPVTTRASVTIPATTLDDSLLLHQQQQLSPSSTYLSTSTLPTEDQQHECVNCQQTVTPLWRKNERGEFAKLQKRRKLMTPENDISMDHYQQHKVESTACTLPLSPPASLSLHSPSFLQSNTISQQPQGQQQQKQQQQQQPKEWNDFDDTRFKNLLNKMNQQQMYGFLGMLERRCAILRSILDANPHYLSAVATPTTTTAWSTNSDTSPSLL</sequence>
<dbReference type="EMBL" id="MCGE01000001">
    <property type="protein sequence ID" value="ORZ25770.1"/>
    <property type="molecule type" value="Genomic_DNA"/>
</dbReference>
<feature type="domain" description="GATA-type" evidence="8">
    <location>
        <begin position="171"/>
        <end position="226"/>
    </location>
</feature>
<feature type="domain" description="GATA-type" evidence="8">
    <location>
        <begin position="300"/>
        <end position="324"/>
    </location>
</feature>
<evidence type="ECO:0000256" key="4">
    <source>
        <dbReference type="ARBA" id="ARBA00023015"/>
    </source>
</evidence>
<feature type="region of interest" description="Disordered" evidence="7">
    <location>
        <begin position="217"/>
        <end position="263"/>
    </location>
</feature>
<dbReference type="SUPFAM" id="SSF57716">
    <property type="entry name" value="Glucocorticoid receptor-like (DNA-binding domain)"/>
    <property type="match status" value="1"/>
</dbReference>
<name>A0A1X2J1R5_9FUNG</name>
<evidence type="ECO:0000313" key="9">
    <source>
        <dbReference type="EMBL" id="ORZ25770.1"/>
    </source>
</evidence>
<feature type="compositionally biased region" description="Polar residues" evidence="7">
    <location>
        <begin position="245"/>
        <end position="263"/>
    </location>
</feature>
<feature type="region of interest" description="Disordered" evidence="7">
    <location>
        <begin position="1"/>
        <end position="72"/>
    </location>
</feature>
<feature type="compositionally biased region" description="Low complexity" evidence="7">
    <location>
        <begin position="381"/>
        <end position="398"/>
    </location>
</feature>
<proteinExistence type="predicted"/>
<dbReference type="STRING" id="90262.A0A1X2J1R5"/>
<keyword evidence="10" id="KW-1185">Reference proteome</keyword>
<dbReference type="OrthoDB" id="515401at2759"/>
<accession>A0A1X2J1R5</accession>
<dbReference type="Proteomes" id="UP000193560">
    <property type="component" value="Unassembled WGS sequence"/>
</dbReference>
<evidence type="ECO:0000256" key="2">
    <source>
        <dbReference type="ARBA" id="ARBA00022771"/>
    </source>
</evidence>
<dbReference type="GO" id="GO:0043565">
    <property type="term" value="F:sequence-specific DNA binding"/>
    <property type="evidence" value="ECO:0007669"/>
    <property type="project" value="InterPro"/>
</dbReference>
<dbReference type="GO" id="GO:0008270">
    <property type="term" value="F:zinc ion binding"/>
    <property type="evidence" value="ECO:0007669"/>
    <property type="project" value="UniProtKB-KW"/>
</dbReference>
<keyword evidence="5" id="KW-0804">Transcription</keyword>
<evidence type="ECO:0000256" key="3">
    <source>
        <dbReference type="ARBA" id="ARBA00022833"/>
    </source>
</evidence>
<protein>
    <recommendedName>
        <fullName evidence="8">GATA-type domain-containing protein</fullName>
    </recommendedName>
</protein>
<dbReference type="AlphaFoldDB" id="A0A1X2J1R5"/>
<dbReference type="PROSITE" id="PS50114">
    <property type="entry name" value="GATA_ZN_FINGER_2"/>
    <property type="match status" value="2"/>
</dbReference>
<reference evidence="9 10" key="1">
    <citation type="submission" date="2016-07" db="EMBL/GenBank/DDBJ databases">
        <title>Pervasive Adenine N6-methylation of Active Genes in Fungi.</title>
        <authorList>
            <consortium name="DOE Joint Genome Institute"/>
            <person name="Mondo S.J."/>
            <person name="Dannebaum R.O."/>
            <person name="Kuo R.C."/>
            <person name="Labutti K."/>
            <person name="Haridas S."/>
            <person name="Kuo A."/>
            <person name="Salamov A."/>
            <person name="Ahrendt S.R."/>
            <person name="Lipzen A."/>
            <person name="Sullivan W."/>
            <person name="Andreopoulos W.B."/>
            <person name="Clum A."/>
            <person name="Lindquist E."/>
            <person name="Daum C."/>
            <person name="Ramamoorthy G.K."/>
            <person name="Gryganskyi A."/>
            <person name="Culley D."/>
            <person name="Magnuson J.K."/>
            <person name="James T.Y."/>
            <person name="O'Malley M.A."/>
            <person name="Stajich J.E."/>
            <person name="Spatafora J.W."/>
            <person name="Visel A."/>
            <person name="Grigoriev I.V."/>
        </authorList>
    </citation>
    <scope>NUCLEOTIDE SEQUENCE [LARGE SCALE GENOMIC DNA]</scope>
    <source>
        <strain evidence="9 10">NRRL 1336</strain>
    </source>
</reference>
<feature type="compositionally biased region" description="Low complexity" evidence="7">
    <location>
        <begin position="220"/>
        <end position="243"/>
    </location>
</feature>
<comment type="caution">
    <text evidence="9">The sequence shown here is derived from an EMBL/GenBank/DDBJ whole genome shotgun (WGS) entry which is preliminary data.</text>
</comment>
<feature type="region of interest" description="Disordered" evidence="7">
    <location>
        <begin position="378"/>
        <end position="399"/>
    </location>
</feature>
<evidence type="ECO:0000256" key="1">
    <source>
        <dbReference type="ARBA" id="ARBA00022723"/>
    </source>
</evidence>
<dbReference type="PANTHER" id="PTHR47172">
    <property type="entry name" value="OS01G0976800 PROTEIN"/>
    <property type="match status" value="1"/>
</dbReference>
<keyword evidence="3" id="KW-0862">Zinc</keyword>
<dbReference type="InterPro" id="IPR013088">
    <property type="entry name" value="Znf_NHR/GATA"/>
</dbReference>
<evidence type="ECO:0000256" key="5">
    <source>
        <dbReference type="ARBA" id="ARBA00023163"/>
    </source>
</evidence>
<dbReference type="Pfam" id="PF00320">
    <property type="entry name" value="GATA"/>
    <property type="match status" value="1"/>
</dbReference>